<reference evidence="2" key="2">
    <citation type="submission" date="2019-06" db="EMBL/GenBank/DDBJ databases">
        <title>Genomics analysis of Aphanomyces spp. identifies a new class of oomycete effector associated with host adaptation.</title>
        <authorList>
            <person name="Gaulin E."/>
        </authorList>
    </citation>
    <scope>NUCLEOTIDE SEQUENCE</scope>
    <source>
        <strain evidence="2">CBS 578.67</strain>
    </source>
</reference>
<evidence type="ECO:0000313" key="3">
    <source>
        <dbReference type="EMBL" id="VFT87603.1"/>
    </source>
</evidence>
<keyword evidence="1" id="KW-1133">Transmembrane helix</keyword>
<dbReference type="SUPFAM" id="SSF53649">
    <property type="entry name" value="Alkaline phosphatase-like"/>
    <property type="match status" value="1"/>
</dbReference>
<evidence type="ECO:0000256" key="1">
    <source>
        <dbReference type="SAM" id="Phobius"/>
    </source>
</evidence>
<feature type="transmembrane region" description="Helical" evidence="1">
    <location>
        <begin position="192"/>
        <end position="214"/>
    </location>
</feature>
<keyword evidence="1" id="KW-0472">Membrane</keyword>
<keyword evidence="4" id="KW-1185">Reference proteome</keyword>
<protein>
    <submittedName>
        <fullName evidence="3">Aste57867_10733 protein</fullName>
    </submittedName>
</protein>
<sequence>MYYTWPNLDAIVPPATVPIDTRVCVGGVGCDATMDASQRMTAEAVTRIQNDMPHLSILYFDEVDECAHETSCFSRDGQRAVAAMNVNIGRVVGATAGATHDHGGDSSFNFQTQWLVYDPSGTLHSQSAISTEDTTPTIAHLLGVDAPIEWHDHVVQKVFLQANESVFSAAKRDLPWCNCATVQCPVGGKWTLGWIVGLSVAGVVAIVVVTVVVIMRACCMRRTGGATRCENDRLLQTPTAASQT</sequence>
<accession>A0A485KS89</accession>
<keyword evidence="1" id="KW-0812">Transmembrane</keyword>
<dbReference type="EMBL" id="VJMH01005227">
    <property type="protein sequence ID" value="KAF0698639.1"/>
    <property type="molecule type" value="Genomic_DNA"/>
</dbReference>
<name>A0A485KS89_9STRA</name>
<dbReference type="InterPro" id="IPR017850">
    <property type="entry name" value="Alkaline_phosphatase_core_sf"/>
</dbReference>
<dbReference type="Gene3D" id="3.40.720.10">
    <property type="entry name" value="Alkaline Phosphatase, subunit A"/>
    <property type="match status" value="1"/>
</dbReference>
<dbReference type="EMBL" id="CAADRA010005248">
    <property type="protein sequence ID" value="VFT87603.1"/>
    <property type="molecule type" value="Genomic_DNA"/>
</dbReference>
<dbReference type="Proteomes" id="UP000332933">
    <property type="component" value="Unassembled WGS sequence"/>
</dbReference>
<dbReference type="AlphaFoldDB" id="A0A485KS89"/>
<evidence type="ECO:0000313" key="2">
    <source>
        <dbReference type="EMBL" id="KAF0698639.1"/>
    </source>
</evidence>
<gene>
    <name evidence="3" type="primary">Aste57867_10733</name>
    <name evidence="2" type="ORF">As57867_010693</name>
    <name evidence="3" type="ORF">ASTE57867_10733</name>
</gene>
<evidence type="ECO:0000313" key="4">
    <source>
        <dbReference type="Proteomes" id="UP000332933"/>
    </source>
</evidence>
<reference evidence="3 4" key="1">
    <citation type="submission" date="2019-03" db="EMBL/GenBank/DDBJ databases">
        <authorList>
            <person name="Gaulin E."/>
            <person name="Dumas B."/>
        </authorList>
    </citation>
    <scope>NUCLEOTIDE SEQUENCE [LARGE SCALE GENOMIC DNA]</scope>
    <source>
        <strain evidence="3">CBS 568.67</strain>
    </source>
</reference>
<organism evidence="3 4">
    <name type="scientific">Aphanomyces stellatus</name>
    <dbReference type="NCBI Taxonomy" id="120398"/>
    <lineage>
        <taxon>Eukaryota</taxon>
        <taxon>Sar</taxon>
        <taxon>Stramenopiles</taxon>
        <taxon>Oomycota</taxon>
        <taxon>Saprolegniomycetes</taxon>
        <taxon>Saprolegniales</taxon>
        <taxon>Verrucalvaceae</taxon>
        <taxon>Aphanomyces</taxon>
    </lineage>
</organism>
<proteinExistence type="predicted"/>